<sequence length="98" mass="11300">MKCFGYCRNQGFLCGKKNSIVQDLLKQNEFSVSYLTISFSAQLKLMQHKIYIHGSRPLVYKFPEIINFHFLMALILSWSIITCDIVLKSQPLSSCFSV</sequence>
<keyword evidence="1" id="KW-0812">Transmembrane</keyword>
<reference evidence="4" key="1">
    <citation type="submission" date="2017-02" db="UniProtKB">
        <authorList>
            <consortium name="WormBaseParasite"/>
        </authorList>
    </citation>
    <scope>IDENTIFICATION</scope>
</reference>
<feature type="transmembrane region" description="Helical" evidence="1">
    <location>
        <begin position="65"/>
        <end position="87"/>
    </location>
</feature>
<organism evidence="4">
    <name type="scientific">Brugia timori</name>
    <dbReference type="NCBI Taxonomy" id="42155"/>
    <lineage>
        <taxon>Eukaryota</taxon>
        <taxon>Metazoa</taxon>
        <taxon>Ecdysozoa</taxon>
        <taxon>Nematoda</taxon>
        <taxon>Chromadorea</taxon>
        <taxon>Rhabditida</taxon>
        <taxon>Spirurina</taxon>
        <taxon>Spiruromorpha</taxon>
        <taxon>Filarioidea</taxon>
        <taxon>Onchocercidae</taxon>
        <taxon>Brugia</taxon>
    </lineage>
</organism>
<gene>
    <name evidence="2" type="ORF">BTMF_LOCUS10611</name>
</gene>
<keyword evidence="1" id="KW-1133">Transmembrane helix</keyword>
<proteinExistence type="predicted"/>
<evidence type="ECO:0000313" key="2">
    <source>
        <dbReference type="EMBL" id="VDO36144.1"/>
    </source>
</evidence>
<dbReference type="AlphaFoldDB" id="A0A0R3QXX5"/>
<dbReference type="EMBL" id="UZAG01017706">
    <property type="protein sequence ID" value="VDO36144.1"/>
    <property type="molecule type" value="Genomic_DNA"/>
</dbReference>
<accession>A0A0R3QXX5</accession>
<protein>
    <submittedName>
        <fullName evidence="4">Ovule protein</fullName>
    </submittedName>
</protein>
<dbReference type="Proteomes" id="UP000280834">
    <property type="component" value="Unassembled WGS sequence"/>
</dbReference>
<keyword evidence="3" id="KW-1185">Reference proteome</keyword>
<keyword evidence="1" id="KW-0472">Membrane</keyword>
<name>A0A0R3QXX5_9BILA</name>
<evidence type="ECO:0000256" key="1">
    <source>
        <dbReference type="SAM" id="Phobius"/>
    </source>
</evidence>
<reference evidence="2 3" key="2">
    <citation type="submission" date="2018-11" db="EMBL/GenBank/DDBJ databases">
        <authorList>
            <consortium name="Pathogen Informatics"/>
        </authorList>
    </citation>
    <scope>NUCLEOTIDE SEQUENCE [LARGE SCALE GENOMIC DNA]</scope>
</reference>
<evidence type="ECO:0000313" key="3">
    <source>
        <dbReference type="Proteomes" id="UP000280834"/>
    </source>
</evidence>
<evidence type="ECO:0000313" key="4">
    <source>
        <dbReference type="WBParaSite" id="BTMF_0001259701-mRNA-1"/>
    </source>
</evidence>
<dbReference type="WBParaSite" id="BTMF_0001259701-mRNA-1">
    <property type="protein sequence ID" value="BTMF_0001259701-mRNA-1"/>
    <property type="gene ID" value="BTMF_0001259701"/>
</dbReference>